<dbReference type="STRING" id="284811.Q756T7"/>
<organism evidence="1 2">
    <name type="scientific">Eremothecium gossypii (strain ATCC 10895 / CBS 109.51 / FGSC 9923 / NRRL Y-1056)</name>
    <name type="common">Yeast</name>
    <name type="synonym">Ashbya gossypii</name>
    <dbReference type="NCBI Taxonomy" id="284811"/>
    <lineage>
        <taxon>Eukaryota</taxon>
        <taxon>Fungi</taxon>
        <taxon>Dikarya</taxon>
        <taxon>Ascomycota</taxon>
        <taxon>Saccharomycotina</taxon>
        <taxon>Saccharomycetes</taxon>
        <taxon>Saccharomycetales</taxon>
        <taxon>Saccharomycetaceae</taxon>
        <taxon>Eremothecium</taxon>
    </lineage>
</organism>
<dbReference type="KEGG" id="ago:AGOS_AER166C"/>
<dbReference type="Proteomes" id="UP000000591">
    <property type="component" value="Chromosome V"/>
</dbReference>
<reference evidence="1 2" key="1">
    <citation type="journal article" date="2004" name="Science">
        <title>The Ashbya gossypii genome as a tool for mapping the ancient Saccharomyces cerevisiae genome.</title>
        <authorList>
            <person name="Dietrich F.S."/>
            <person name="Voegeli S."/>
            <person name="Brachat S."/>
            <person name="Lerch A."/>
            <person name="Gates K."/>
            <person name="Steiner S."/>
            <person name="Mohr C."/>
            <person name="Pohlmann R."/>
            <person name="Luedi P."/>
            <person name="Choi S."/>
            <person name="Wing R.A."/>
            <person name="Flavier A."/>
            <person name="Gaffney T.D."/>
            <person name="Philippsen P."/>
        </authorList>
    </citation>
    <scope>NUCLEOTIDE SEQUENCE [LARGE SCALE GENOMIC DNA]</scope>
    <source>
        <strain evidence="2">ATCC 10895 / CBS 109.51 / FGSC 9923 / NRRL Y-1056</strain>
    </source>
</reference>
<accession>Q756T7</accession>
<dbReference type="InterPro" id="IPR018607">
    <property type="entry name" value="Ctf8"/>
</dbReference>
<dbReference type="OrthoDB" id="121932at2759"/>
<dbReference type="GO" id="GO:0031390">
    <property type="term" value="C:Ctf18 RFC-like complex"/>
    <property type="evidence" value="ECO:0007669"/>
    <property type="project" value="InterPro"/>
</dbReference>
<protein>
    <submittedName>
        <fullName evidence="1">AER166Cp</fullName>
    </submittedName>
</protein>
<proteinExistence type="predicted"/>
<reference evidence="2" key="2">
    <citation type="journal article" date="2013" name="G3 (Bethesda)">
        <title>Genomes of Ashbya fungi isolated from insects reveal four mating-type loci, numerous translocations, lack of transposons, and distinct gene duplications.</title>
        <authorList>
            <person name="Dietrich F.S."/>
            <person name="Voegeli S."/>
            <person name="Kuo S."/>
            <person name="Philippsen P."/>
        </authorList>
    </citation>
    <scope>GENOME REANNOTATION</scope>
    <source>
        <strain evidence="2">ATCC 10895 / CBS 109.51 / FGSC 9923 / NRRL Y-1056</strain>
    </source>
</reference>
<dbReference type="RefSeq" id="NP_985024.1">
    <property type="nucleotide sequence ID" value="NM_210378.1"/>
</dbReference>
<sequence length="133" mass="14894">MPSVTISVNKLASVTEGSGKPLTVTTELGSTIIEIQGDLQIPSQRPQEAGTDPEHRFVEHEGRDILRFGEVSYDMETKKACMYVGRKQRLLGTVVKLDPPLGILRFRAETSSVELEDVIRYKLLFKDRPLPII</sequence>
<gene>
    <name evidence="1" type="ORF">AGOS_AER166C</name>
</gene>
<dbReference type="InParanoid" id="Q756T7"/>
<dbReference type="GO" id="GO:0007064">
    <property type="term" value="P:mitotic sister chromatid cohesion"/>
    <property type="evidence" value="ECO:0007669"/>
    <property type="project" value="InterPro"/>
</dbReference>
<evidence type="ECO:0000313" key="1">
    <source>
        <dbReference type="EMBL" id="AAS52848.1"/>
    </source>
</evidence>
<dbReference type="AlphaFoldDB" id="Q756T7"/>
<dbReference type="HOGENOM" id="CLU_090690_1_0_1"/>
<evidence type="ECO:0000313" key="2">
    <source>
        <dbReference type="Proteomes" id="UP000000591"/>
    </source>
</evidence>
<dbReference type="OMA" id="QRPLPIM"/>
<dbReference type="GeneID" id="4621231"/>
<name>Q756T7_EREGS</name>
<dbReference type="Pfam" id="PF09696">
    <property type="entry name" value="Ctf8"/>
    <property type="match status" value="1"/>
</dbReference>
<dbReference type="eggNOG" id="KOG4487">
    <property type="taxonomic scope" value="Eukaryota"/>
</dbReference>
<dbReference type="FunCoup" id="Q756T7">
    <property type="interactions" value="69"/>
</dbReference>
<dbReference type="EMBL" id="AE016818">
    <property type="protein sequence ID" value="AAS52848.1"/>
    <property type="molecule type" value="Genomic_DNA"/>
</dbReference>
<keyword evidence="2" id="KW-1185">Reference proteome</keyword>